<keyword evidence="1" id="KW-0812">Transmembrane</keyword>
<sequence>MPRARRRPRPKDVNASVASARAIEMGRAGKLVAGAIVGGMALTLALLAAVDPPAPRASAPPRISGADARPELAETLRRCRTVTVADAECEAAWETKRRHFFGQEEDEK</sequence>
<dbReference type="NCBIfam" id="TIGR04360">
    <property type="entry name" value="other_trbK"/>
    <property type="match status" value="1"/>
</dbReference>
<dbReference type="Pfam" id="PF20084">
    <property type="entry name" value="TrbK"/>
    <property type="match status" value="1"/>
</dbReference>
<dbReference type="InterPro" id="IPR027587">
    <property type="entry name" value="TrbK"/>
</dbReference>
<proteinExistence type="predicted"/>
<reference evidence="2 3" key="1">
    <citation type="journal article" date="2002" name="Int. J. Syst. Evol. Microbiol.">
        <title>Sphingopyxis witflariensis sp. nov., isolated from activated sludge.</title>
        <authorList>
            <person name="Kampfer P."/>
            <person name="Witzenberger R."/>
            <person name="Denner E.B."/>
            <person name="Busse H.J."/>
            <person name="Neef A."/>
        </authorList>
    </citation>
    <scope>NUCLEOTIDE SEQUENCE [LARGE SCALE GENOMIC DNA]</scope>
    <source>
        <strain evidence="2 3">DSM 14551</strain>
    </source>
</reference>
<name>A0A246K0V8_9SPHN</name>
<feature type="transmembrane region" description="Helical" evidence="1">
    <location>
        <begin position="31"/>
        <end position="50"/>
    </location>
</feature>
<dbReference type="AlphaFoldDB" id="A0A246K0V8"/>
<protein>
    <recommendedName>
        <fullName evidence="4">Conjugal transfer protein TrbK</fullName>
    </recommendedName>
</protein>
<gene>
    <name evidence="2" type="ORF">CDQ91_08485</name>
</gene>
<evidence type="ECO:0000313" key="3">
    <source>
        <dbReference type="Proteomes" id="UP000197097"/>
    </source>
</evidence>
<organism evidence="2 3">
    <name type="scientific">Sphingopyxis witflariensis</name>
    <dbReference type="NCBI Taxonomy" id="173675"/>
    <lineage>
        <taxon>Bacteria</taxon>
        <taxon>Pseudomonadati</taxon>
        <taxon>Pseudomonadota</taxon>
        <taxon>Alphaproteobacteria</taxon>
        <taxon>Sphingomonadales</taxon>
        <taxon>Sphingomonadaceae</taxon>
        <taxon>Sphingopyxis</taxon>
    </lineage>
</organism>
<evidence type="ECO:0000313" key="2">
    <source>
        <dbReference type="EMBL" id="OWQ98499.1"/>
    </source>
</evidence>
<accession>A0A246K0V8</accession>
<keyword evidence="1" id="KW-0472">Membrane</keyword>
<dbReference type="Proteomes" id="UP000197097">
    <property type="component" value="Unassembled WGS sequence"/>
</dbReference>
<keyword evidence="1" id="KW-1133">Transmembrane helix</keyword>
<evidence type="ECO:0000256" key="1">
    <source>
        <dbReference type="SAM" id="Phobius"/>
    </source>
</evidence>
<evidence type="ECO:0008006" key="4">
    <source>
        <dbReference type="Google" id="ProtNLM"/>
    </source>
</evidence>
<comment type="caution">
    <text evidence="2">The sequence shown here is derived from an EMBL/GenBank/DDBJ whole genome shotgun (WGS) entry which is preliminary data.</text>
</comment>
<keyword evidence="3" id="KW-1185">Reference proteome</keyword>
<dbReference type="EMBL" id="NISJ01000003">
    <property type="protein sequence ID" value="OWQ98499.1"/>
    <property type="molecule type" value="Genomic_DNA"/>
</dbReference>